<dbReference type="OrthoDB" id="2135406at2759"/>
<comment type="caution">
    <text evidence="3">The sequence shown here is derived from an EMBL/GenBank/DDBJ whole genome shotgun (WGS) entry which is preliminary data.</text>
</comment>
<proteinExistence type="predicted"/>
<dbReference type="Proteomes" id="UP000317494">
    <property type="component" value="Unassembled WGS sequence"/>
</dbReference>
<evidence type="ECO:0000313" key="5">
    <source>
        <dbReference type="Proteomes" id="UP000320475"/>
    </source>
</evidence>
<reference evidence="4 5" key="1">
    <citation type="journal article" date="2019" name="Sci. Rep.">
        <title>Comparative genomics of chytrid fungi reveal insights into the obligate biotrophic and pathogenic lifestyle of Synchytrium endobioticum.</title>
        <authorList>
            <person name="van de Vossenberg B.T.L.H."/>
            <person name="Warris S."/>
            <person name="Nguyen H.D.T."/>
            <person name="van Gent-Pelzer M.P.E."/>
            <person name="Joly D.L."/>
            <person name="van de Geest H.C."/>
            <person name="Bonants P.J.M."/>
            <person name="Smith D.S."/>
            <person name="Levesque C.A."/>
            <person name="van der Lee T.A.J."/>
        </authorList>
    </citation>
    <scope>NUCLEOTIDE SEQUENCE [LARGE SCALE GENOMIC DNA]</scope>
    <source>
        <strain evidence="3 5">LEV6574</strain>
        <strain evidence="2 4">MB42</strain>
    </source>
</reference>
<dbReference type="EMBL" id="QEAN01000405">
    <property type="protein sequence ID" value="TPX38393.1"/>
    <property type="molecule type" value="Genomic_DNA"/>
</dbReference>
<dbReference type="AlphaFoldDB" id="A0A507CDQ3"/>
<keyword evidence="4" id="KW-1185">Reference proteome</keyword>
<evidence type="ECO:0000313" key="2">
    <source>
        <dbReference type="EMBL" id="TPX38393.1"/>
    </source>
</evidence>
<evidence type="ECO:0000313" key="4">
    <source>
        <dbReference type="Proteomes" id="UP000317494"/>
    </source>
</evidence>
<organism evidence="3 5">
    <name type="scientific">Synchytrium endobioticum</name>
    <dbReference type="NCBI Taxonomy" id="286115"/>
    <lineage>
        <taxon>Eukaryota</taxon>
        <taxon>Fungi</taxon>
        <taxon>Fungi incertae sedis</taxon>
        <taxon>Chytridiomycota</taxon>
        <taxon>Chytridiomycota incertae sedis</taxon>
        <taxon>Chytridiomycetes</taxon>
        <taxon>Synchytriales</taxon>
        <taxon>Synchytriaceae</taxon>
        <taxon>Synchytrium</taxon>
    </lineage>
</organism>
<dbReference type="Proteomes" id="UP000320475">
    <property type="component" value="Unassembled WGS sequence"/>
</dbReference>
<feature type="region of interest" description="Disordered" evidence="1">
    <location>
        <begin position="48"/>
        <end position="72"/>
    </location>
</feature>
<protein>
    <submittedName>
        <fullName evidence="3">Uncharacterized protein</fullName>
    </submittedName>
</protein>
<accession>A0A507CDQ3</accession>
<evidence type="ECO:0000313" key="3">
    <source>
        <dbReference type="EMBL" id="TPX39187.1"/>
    </source>
</evidence>
<dbReference type="EMBL" id="QEAM01000516">
    <property type="protein sequence ID" value="TPX39187.1"/>
    <property type="molecule type" value="Genomic_DNA"/>
</dbReference>
<dbReference type="VEuPathDB" id="FungiDB:SeMB42_g06770"/>
<name>A0A507CDQ3_9FUNG</name>
<evidence type="ECO:0000256" key="1">
    <source>
        <dbReference type="SAM" id="MobiDB-lite"/>
    </source>
</evidence>
<gene>
    <name evidence="3" type="ORF">SeLEV6574_g07385</name>
    <name evidence="2" type="ORF">SeMB42_g06770</name>
</gene>
<sequence>MARILPARTGGVVSDAPAKIHGFGGATGSRRSSADAYHRIAVTPQATLPGILPPAAEPERAATPPKPTLMRDDAFTRSVRPGLLKNPPAMSTTPLPDDPVAAAELMHRDPAYWTSLRDPHNASPTSRIVHAPLDVARAGARIQHNELVVVKKEPSGACTQNKPWPNISEPAPSERFKTDNNVRYRYPAATSVEYTHGPIAYSGIAHNYIRRVANNAKSDAEIYRGVHPTVAKHLWLQEKGLHTAKPTQPRYTLQV</sequence>